<evidence type="ECO:0000313" key="10">
    <source>
        <dbReference type="EMBL" id="GAM57995.1"/>
    </source>
</evidence>
<dbReference type="EMBL" id="BBRZ01000070">
    <property type="protein sequence ID" value="GAM57995.1"/>
    <property type="molecule type" value="Genomic_DNA"/>
</dbReference>
<comment type="caution">
    <text evidence="10">The sequence shown here is derived from an EMBL/GenBank/DDBJ whole genome shotgun (WGS) entry which is preliminary data.</text>
</comment>
<dbReference type="SUPFAM" id="SSF49899">
    <property type="entry name" value="Concanavalin A-like lectins/glucanases"/>
    <property type="match status" value="1"/>
</dbReference>
<dbReference type="InterPro" id="IPR013320">
    <property type="entry name" value="ConA-like_dom_sf"/>
</dbReference>
<dbReference type="AlphaFoldDB" id="A0A0B8NU08"/>
<comment type="similarity">
    <text evidence="1">Belongs to the glycosyl hydrolase 16 family.</text>
</comment>
<accession>A0A0B8NU08</accession>
<evidence type="ECO:0000256" key="3">
    <source>
        <dbReference type="ARBA" id="ARBA00022801"/>
    </source>
</evidence>
<dbReference type="PROSITE" id="PS51762">
    <property type="entry name" value="GH16_2"/>
    <property type="match status" value="1"/>
</dbReference>
<feature type="active site" description="Nucleophile" evidence="8">
    <location>
        <position position="88"/>
    </location>
</feature>
<keyword evidence="4 10" id="KW-0326">Glycosidase</keyword>
<dbReference type="PRINTS" id="PR00737">
    <property type="entry name" value="GLHYDRLASE16"/>
</dbReference>
<gene>
    <name evidence="10" type="ORF">JCM19231_2118</name>
</gene>
<evidence type="ECO:0000256" key="7">
    <source>
        <dbReference type="ARBA" id="ARBA00031665"/>
    </source>
</evidence>
<keyword evidence="11" id="KW-1185">Reference proteome</keyword>
<dbReference type="InterPro" id="IPR008264">
    <property type="entry name" value="Beta_glucanase"/>
</dbReference>
<sequence>MVIAAVLVAGCHSTATLESAEANQDTRLQTGKLNTTDVPLYGAEVYSLDKVKYGRFVMRMKLVSNPGVVSSFFTYDNESWQGNLPWREIDIEMIGKQPNQLQTNLITGELNQRVHSETIHSLESADDFHIYELVWTPDEIIWLVDGEVIHKETAESSEQVIDMRDTPLSYRMNLWVSEAAEWVGAFDKQDLPLYQYVDWMEYHSFEEGEFVLRWRDNFTHFDRKRWGAGDWSFDSNLVTFAPNNVFIEDEMLVLALTAEE</sequence>
<name>A0A0B8NU08_9VIBR</name>
<evidence type="ECO:0000256" key="1">
    <source>
        <dbReference type="ARBA" id="ARBA00006865"/>
    </source>
</evidence>
<dbReference type="InterPro" id="IPR000757">
    <property type="entry name" value="Beta-glucanase-like"/>
</dbReference>
<evidence type="ECO:0000256" key="6">
    <source>
        <dbReference type="ARBA" id="ARBA00029771"/>
    </source>
</evidence>
<dbReference type="GO" id="GO:0004553">
    <property type="term" value="F:hydrolase activity, hydrolyzing O-glycosyl compounds"/>
    <property type="evidence" value="ECO:0007669"/>
    <property type="project" value="InterPro"/>
</dbReference>
<dbReference type="Proteomes" id="UP000031671">
    <property type="component" value="Unassembled WGS sequence"/>
</dbReference>
<feature type="domain" description="GH16" evidence="9">
    <location>
        <begin position="12"/>
        <end position="208"/>
    </location>
</feature>
<dbReference type="Pfam" id="PF00722">
    <property type="entry name" value="Glyco_hydro_16"/>
    <property type="match status" value="1"/>
</dbReference>
<reference evidence="10 11" key="1">
    <citation type="submission" date="2015-01" db="EMBL/GenBank/DDBJ databases">
        <title>Vibrio sp. C1 JCM 19231 whole genome shotgun sequence.</title>
        <authorList>
            <person name="Sawabe T."/>
            <person name="Meirelles P."/>
            <person name="Feng G."/>
            <person name="Sayaka M."/>
            <person name="Hattori M."/>
            <person name="Ohkuma M."/>
        </authorList>
    </citation>
    <scope>NUCLEOTIDE SEQUENCE [LARGE SCALE GENOMIC DNA]</scope>
    <source>
        <strain evidence="11">JCM 19231</strain>
    </source>
</reference>
<dbReference type="Gene3D" id="2.60.120.200">
    <property type="match status" value="1"/>
</dbReference>
<dbReference type="PROSITE" id="PS01034">
    <property type="entry name" value="GH16_1"/>
    <property type="match status" value="1"/>
</dbReference>
<evidence type="ECO:0000256" key="2">
    <source>
        <dbReference type="ARBA" id="ARBA00014569"/>
    </source>
</evidence>
<dbReference type="PANTHER" id="PTHR31062">
    <property type="entry name" value="XYLOGLUCAN ENDOTRANSGLUCOSYLASE/HYDROLASE PROTEIN 8-RELATED"/>
    <property type="match status" value="1"/>
</dbReference>
<reference evidence="10 11" key="2">
    <citation type="submission" date="2015-01" db="EMBL/GenBank/DDBJ databases">
        <authorList>
            <consortium name="NBRP consortium"/>
            <person name="Sawabe T."/>
            <person name="Meirelles P."/>
            <person name="Feng G."/>
            <person name="Sayaka M."/>
            <person name="Hattori M."/>
            <person name="Ohkuma M."/>
        </authorList>
    </citation>
    <scope>NUCLEOTIDE SEQUENCE [LARGE SCALE GENOMIC DNA]</scope>
    <source>
        <strain evidence="11">JCM 19231</strain>
    </source>
</reference>
<evidence type="ECO:0000256" key="5">
    <source>
        <dbReference type="ARBA" id="ARBA00029722"/>
    </source>
</evidence>
<organism evidence="10 11">
    <name type="scientific">Vibrio ishigakensis</name>
    <dbReference type="NCBI Taxonomy" id="1481914"/>
    <lineage>
        <taxon>Bacteria</taxon>
        <taxon>Pseudomonadati</taxon>
        <taxon>Pseudomonadota</taxon>
        <taxon>Gammaproteobacteria</taxon>
        <taxon>Vibrionales</taxon>
        <taxon>Vibrionaceae</taxon>
        <taxon>Vibrio</taxon>
    </lineage>
</organism>
<keyword evidence="3 10" id="KW-0378">Hydrolase</keyword>
<evidence type="ECO:0000256" key="4">
    <source>
        <dbReference type="ARBA" id="ARBA00023295"/>
    </source>
</evidence>
<dbReference type="InterPro" id="IPR044791">
    <property type="entry name" value="Beta-glucanase/XTH"/>
</dbReference>
<evidence type="ECO:0000313" key="11">
    <source>
        <dbReference type="Proteomes" id="UP000031671"/>
    </source>
</evidence>
<proteinExistence type="inferred from homology"/>
<protein>
    <recommendedName>
        <fullName evidence="2">Beta-glucanase</fullName>
    </recommendedName>
    <alternativeName>
        <fullName evidence="7">1,3-1,4-beta-D-glucan 4-glucanohydrolase</fullName>
    </alternativeName>
    <alternativeName>
        <fullName evidence="6">Endo-beta-1,3-1,4 glucanase</fullName>
    </alternativeName>
    <alternativeName>
        <fullName evidence="5">Lichenase</fullName>
    </alternativeName>
</protein>
<evidence type="ECO:0000256" key="8">
    <source>
        <dbReference type="PIRSR" id="PIRSR608264-1"/>
    </source>
</evidence>
<dbReference type="InterPro" id="IPR008263">
    <property type="entry name" value="GH16_AS"/>
</dbReference>
<dbReference type="GO" id="GO:0005975">
    <property type="term" value="P:carbohydrate metabolic process"/>
    <property type="evidence" value="ECO:0007669"/>
    <property type="project" value="InterPro"/>
</dbReference>
<evidence type="ECO:0000259" key="9">
    <source>
        <dbReference type="PROSITE" id="PS51762"/>
    </source>
</evidence>
<feature type="active site" description="Proton donor" evidence="8">
    <location>
        <position position="92"/>
    </location>
</feature>